<gene>
    <name evidence="3" type="ORF">SM436_05555</name>
</gene>
<keyword evidence="3" id="KW-0547">Nucleotide-binding</keyword>
<dbReference type="Proteomes" id="UP001569904">
    <property type="component" value="Unassembled WGS sequence"/>
</dbReference>
<sequence length="70" mass="7448">MGPSGSGRSTLLYCLSGIAKPDDGDVTFREAPVSFRTPDAPSCDGRASASSSSSPDCCPNWRRRRTPRCP</sequence>
<dbReference type="GO" id="GO:0005524">
    <property type="term" value="F:ATP binding"/>
    <property type="evidence" value="ECO:0007669"/>
    <property type="project" value="UniProtKB-KW"/>
</dbReference>
<evidence type="ECO:0000313" key="3">
    <source>
        <dbReference type="EMBL" id="MFA1553149.1"/>
    </source>
</evidence>
<accession>A0ABV4QRK0</accession>
<keyword evidence="3" id="KW-0067">ATP-binding</keyword>
<evidence type="ECO:0000313" key="4">
    <source>
        <dbReference type="Proteomes" id="UP001569904"/>
    </source>
</evidence>
<reference evidence="3 4" key="1">
    <citation type="submission" date="2023-11" db="EMBL/GenBank/DDBJ databases">
        <title>Actinomadura monticuli sp. nov., isolated from volcanic ash.</title>
        <authorList>
            <person name="Lee S.D."/>
            <person name="Yang H."/>
            <person name="Kim I.S."/>
        </authorList>
    </citation>
    <scope>NUCLEOTIDE SEQUENCE [LARGE SCALE GENOMIC DNA]</scope>
    <source>
        <strain evidence="3 4">DSM 45346</strain>
    </source>
</reference>
<keyword evidence="4" id="KW-1185">Reference proteome</keyword>
<dbReference type="EMBL" id="JAXCEH010000002">
    <property type="protein sequence ID" value="MFA1553149.1"/>
    <property type="molecule type" value="Genomic_DNA"/>
</dbReference>
<evidence type="ECO:0000259" key="2">
    <source>
        <dbReference type="Pfam" id="PF00005"/>
    </source>
</evidence>
<dbReference type="InterPro" id="IPR027417">
    <property type="entry name" value="P-loop_NTPase"/>
</dbReference>
<feature type="region of interest" description="Disordered" evidence="1">
    <location>
        <begin position="33"/>
        <end position="70"/>
    </location>
</feature>
<name>A0ABV4QRK0_9ACTN</name>
<evidence type="ECO:0000256" key="1">
    <source>
        <dbReference type="SAM" id="MobiDB-lite"/>
    </source>
</evidence>
<dbReference type="Pfam" id="PF00005">
    <property type="entry name" value="ABC_tran"/>
    <property type="match status" value="1"/>
</dbReference>
<feature type="compositionally biased region" description="Basic residues" evidence="1">
    <location>
        <begin position="61"/>
        <end position="70"/>
    </location>
</feature>
<feature type="domain" description="ABC transporter" evidence="2">
    <location>
        <begin position="1"/>
        <end position="35"/>
    </location>
</feature>
<proteinExistence type="predicted"/>
<organism evidence="3 4">
    <name type="scientific">Actinomadura chokoriensis</name>
    <dbReference type="NCBI Taxonomy" id="454156"/>
    <lineage>
        <taxon>Bacteria</taxon>
        <taxon>Bacillati</taxon>
        <taxon>Actinomycetota</taxon>
        <taxon>Actinomycetes</taxon>
        <taxon>Streptosporangiales</taxon>
        <taxon>Thermomonosporaceae</taxon>
        <taxon>Actinomadura</taxon>
    </lineage>
</organism>
<dbReference type="Gene3D" id="3.40.50.300">
    <property type="entry name" value="P-loop containing nucleotide triphosphate hydrolases"/>
    <property type="match status" value="1"/>
</dbReference>
<dbReference type="InterPro" id="IPR003439">
    <property type="entry name" value="ABC_transporter-like_ATP-bd"/>
</dbReference>
<comment type="caution">
    <text evidence="3">The sequence shown here is derived from an EMBL/GenBank/DDBJ whole genome shotgun (WGS) entry which is preliminary data.</text>
</comment>
<protein>
    <submittedName>
        <fullName evidence="3">ATP-binding cassette domain-containing protein</fullName>
    </submittedName>
</protein>
<dbReference type="SUPFAM" id="SSF52540">
    <property type="entry name" value="P-loop containing nucleoside triphosphate hydrolases"/>
    <property type="match status" value="1"/>
</dbReference>